<dbReference type="GO" id="GO:0004812">
    <property type="term" value="F:aminoacyl-tRNA ligase activity"/>
    <property type="evidence" value="ECO:0007669"/>
    <property type="project" value="UniProtKB-KW"/>
</dbReference>
<proteinExistence type="predicted"/>
<organism evidence="9 10">
    <name type="scientific">Bifidobacterium samirii</name>
    <dbReference type="NCBI Taxonomy" id="2306974"/>
    <lineage>
        <taxon>Bacteria</taxon>
        <taxon>Bacillati</taxon>
        <taxon>Actinomycetota</taxon>
        <taxon>Actinomycetes</taxon>
        <taxon>Bifidobacteriales</taxon>
        <taxon>Bifidobacteriaceae</taxon>
        <taxon>Bifidobacterium</taxon>
    </lineage>
</organism>
<dbReference type="InterPro" id="IPR051211">
    <property type="entry name" value="PG_lysyltransferase"/>
</dbReference>
<feature type="domain" description="Phosphatidylglycerol lysyltransferase C-terminal" evidence="8">
    <location>
        <begin position="527"/>
        <end position="839"/>
    </location>
</feature>
<evidence type="ECO:0000259" key="8">
    <source>
        <dbReference type="Pfam" id="PF09924"/>
    </source>
</evidence>
<feature type="transmembrane region" description="Helical" evidence="7">
    <location>
        <begin position="123"/>
        <end position="148"/>
    </location>
</feature>
<keyword evidence="3 7" id="KW-0812">Transmembrane</keyword>
<feature type="region of interest" description="Disordered" evidence="6">
    <location>
        <begin position="1"/>
        <end position="23"/>
    </location>
</feature>
<dbReference type="GO" id="GO:0055091">
    <property type="term" value="P:phospholipid homeostasis"/>
    <property type="evidence" value="ECO:0007669"/>
    <property type="project" value="TreeGrafter"/>
</dbReference>
<feature type="transmembrane region" description="Helical" evidence="7">
    <location>
        <begin position="187"/>
        <end position="204"/>
    </location>
</feature>
<keyword evidence="9" id="KW-0436">Ligase</keyword>
<feature type="transmembrane region" description="Helical" evidence="7">
    <location>
        <begin position="154"/>
        <end position="175"/>
    </location>
</feature>
<feature type="transmembrane region" description="Helical" evidence="7">
    <location>
        <begin position="385"/>
        <end position="407"/>
    </location>
</feature>
<dbReference type="AlphaFoldDB" id="A0A430FVY4"/>
<evidence type="ECO:0000256" key="3">
    <source>
        <dbReference type="ARBA" id="ARBA00022692"/>
    </source>
</evidence>
<feature type="transmembrane region" description="Helical" evidence="7">
    <location>
        <begin position="253"/>
        <end position="271"/>
    </location>
</feature>
<comment type="subcellular location">
    <subcellularLocation>
        <location evidence="1">Cell membrane</location>
        <topology evidence="1">Multi-pass membrane protein</topology>
    </subcellularLocation>
</comment>
<accession>A0A430FVY4</accession>
<dbReference type="Pfam" id="PF09924">
    <property type="entry name" value="LPG_synthase_C"/>
    <property type="match status" value="1"/>
</dbReference>
<protein>
    <submittedName>
        <fullName evidence="9">Lysyl-tRNA synthetase</fullName>
    </submittedName>
</protein>
<evidence type="ECO:0000256" key="1">
    <source>
        <dbReference type="ARBA" id="ARBA00004651"/>
    </source>
</evidence>
<evidence type="ECO:0000313" key="10">
    <source>
        <dbReference type="Proteomes" id="UP000287470"/>
    </source>
</evidence>
<dbReference type="PANTHER" id="PTHR34697:SF2">
    <property type="entry name" value="PHOSPHATIDYLGLYCEROL LYSYLTRANSFERASE"/>
    <property type="match status" value="1"/>
</dbReference>
<dbReference type="GO" id="GO:0016755">
    <property type="term" value="F:aminoacyltransferase activity"/>
    <property type="evidence" value="ECO:0007669"/>
    <property type="project" value="TreeGrafter"/>
</dbReference>
<keyword evidence="10" id="KW-1185">Reference proteome</keyword>
<reference evidence="9 10" key="1">
    <citation type="submission" date="2018-09" db="EMBL/GenBank/DDBJ databases">
        <title>Characterization of the phylogenetic diversity of five novel species belonging to the genus Bifidobacterium.</title>
        <authorList>
            <person name="Lugli G.A."/>
            <person name="Duranti S."/>
            <person name="Milani C."/>
        </authorList>
    </citation>
    <scope>NUCLEOTIDE SEQUENCE [LARGE SCALE GENOMIC DNA]</scope>
    <source>
        <strain evidence="9 10">2033B</strain>
    </source>
</reference>
<keyword evidence="5 7" id="KW-0472">Membrane</keyword>
<feature type="transmembrane region" description="Helical" evidence="7">
    <location>
        <begin position="487"/>
        <end position="508"/>
    </location>
</feature>
<evidence type="ECO:0000256" key="5">
    <source>
        <dbReference type="ARBA" id="ARBA00023136"/>
    </source>
</evidence>
<evidence type="ECO:0000256" key="2">
    <source>
        <dbReference type="ARBA" id="ARBA00022475"/>
    </source>
</evidence>
<evidence type="ECO:0000256" key="4">
    <source>
        <dbReference type="ARBA" id="ARBA00022989"/>
    </source>
</evidence>
<dbReference type="OrthoDB" id="594838at2"/>
<evidence type="ECO:0000256" key="6">
    <source>
        <dbReference type="SAM" id="MobiDB-lite"/>
    </source>
</evidence>
<dbReference type="InterPro" id="IPR024320">
    <property type="entry name" value="LPG_synthase_C"/>
</dbReference>
<dbReference type="EMBL" id="QXGK01000003">
    <property type="protein sequence ID" value="RSX58141.1"/>
    <property type="molecule type" value="Genomic_DNA"/>
</dbReference>
<keyword evidence="4 7" id="KW-1133">Transmembrane helix</keyword>
<evidence type="ECO:0000313" key="9">
    <source>
        <dbReference type="EMBL" id="RSX58141.1"/>
    </source>
</evidence>
<keyword evidence="2" id="KW-1003">Cell membrane</keyword>
<name>A0A430FVY4_9BIFI</name>
<gene>
    <name evidence="9" type="ORF">D2E24_0501</name>
</gene>
<dbReference type="GO" id="GO:0005886">
    <property type="term" value="C:plasma membrane"/>
    <property type="evidence" value="ECO:0007669"/>
    <property type="project" value="UniProtKB-SubCell"/>
</dbReference>
<evidence type="ECO:0000256" key="7">
    <source>
        <dbReference type="SAM" id="Phobius"/>
    </source>
</evidence>
<dbReference type="Proteomes" id="UP000287470">
    <property type="component" value="Unassembled WGS sequence"/>
</dbReference>
<dbReference type="RefSeq" id="WP_125967776.1">
    <property type="nucleotide sequence ID" value="NZ_QXGK01000003.1"/>
</dbReference>
<feature type="transmembrane region" description="Helical" evidence="7">
    <location>
        <begin position="321"/>
        <end position="340"/>
    </location>
</feature>
<feature type="transmembrane region" description="Helical" evidence="7">
    <location>
        <begin position="345"/>
        <end position="365"/>
    </location>
</feature>
<sequence length="874" mass="93887">MTDSVKQSVKPAADVYPGHTGGPRSQAWADLLADARRWNDAHPLAVGATGVFAALTVVAWLAAIGRGMPFPLTGLATTLGAPDAPSMAASLLLARGPVQLLVDEVLLLLMLTLAEPRLGIRRTVAAAILSVVLGVGVGLAACGGVAVLLHGTQAVARIRFALSPLMWGVGPLMAASAFHRPLWRRRIRLVGYAAVASVLLFGGSPGAYCLLAGALAGQCFGVLLAAADGRGRAKTADDPLHWRLGTSFEARRVFAAVALVLALGPLLASVSPTHAGPLSPLALLLGPGAPDEGVLARCLAEPSHAGCFFQFDLVRSSMPGAVLRSLLPTAVMAIMAWGLYRGRRLAAWVTVVCQAAASALAVVYYLVVPAGFVPDGFAALVRHGALASCVVNALPPAVFAVALLMSLRHFPMRTDRARLMRGLIGLGAVWLACAAGYLAFGLLRASDFHPAASWRDLVAELPGRFVPIGFLSHTRLRFVPVTPLASAVYQGVGLVFWAAVLVVCVRWMRDVTAGDDRDRAEAGRLVEHGGESMSFMATWEGNRYWRSPSGRSAVAYRVINGVALTCTGPFGDPGEWMTDLREFSRFCAAHSWTPVFYAVHRAQRDALVADGWNALEVGGEMVVDPRAWKTTGRKWQDIRTAINKARREGIEDVLVTFDKADADVRDQIEEISEQWAGDKALPEMKFTLGGVEELRDPRVRILIAQDASGRVLGVTSWLPTWRDGRIVGWTLDFMRHRTDAPNGIMEFLIARMAERLRDEGLEHPDVAAEFMSLSAAPLAGMNPQRDNTAPDGTMDAGTAMLQHAMQLMADWMEPAYGFRSLFNFKRKFQPSEEPVYVCYPDAAALPQLGLAVTRAYVPSLTAGQALALLRTLQR</sequence>
<comment type="caution">
    <text evidence="9">The sequence shown here is derived from an EMBL/GenBank/DDBJ whole genome shotgun (WGS) entry which is preliminary data.</text>
</comment>
<keyword evidence="9" id="KW-0030">Aminoacyl-tRNA synthetase</keyword>
<feature type="transmembrane region" description="Helical" evidence="7">
    <location>
        <begin position="44"/>
        <end position="68"/>
    </location>
</feature>
<feature type="transmembrane region" description="Helical" evidence="7">
    <location>
        <begin position="419"/>
        <end position="440"/>
    </location>
</feature>
<dbReference type="PANTHER" id="PTHR34697">
    <property type="entry name" value="PHOSPHATIDYLGLYCEROL LYSYLTRANSFERASE"/>
    <property type="match status" value="1"/>
</dbReference>